<sequence>MNKNNFKKYHFFNLPQPLKEADYQGACDLVVSDLKDNPNVFSLYLCGNQWLPGVSDIDIIVVTRDAKPLKIKMPWQLSDNSKFIFIHKYGLLNKKNFQKVFYLLKLFPEKNRFLAGRRIKIRKPLKELDRDSYNSLQAFFVFDYLINKLLLIPKYLQIDNFNVRNVLGEIYSIGHTIALIKQLTDKDIAPDFCQKIEQLRHNWFSLSEQANLGLLLKYLSEAPGILLEIVSALDWYTQNKFPLGQLPSKITFSNERYYIKFIKNWHKENFLNDFKKTIHLKNPFSQRDIFNFYLVLPRSLVFYLYAYSSAPGCLADLLSQALSFKTEVKMDQGIEKHARYINELLSDVKKSNGFLSPVFPYGFFFSQRTLPSKIGSYSLKFLRFFIR</sequence>
<name>A0A1G2FGA8_9BACT</name>
<evidence type="ECO:0000313" key="1">
    <source>
        <dbReference type="EMBL" id="OGZ37114.1"/>
    </source>
</evidence>
<evidence type="ECO:0000313" key="2">
    <source>
        <dbReference type="Proteomes" id="UP000177061"/>
    </source>
</evidence>
<dbReference type="EMBL" id="MHNB01000015">
    <property type="protein sequence ID" value="OGZ37114.1"/>
    <property type="molecule type" value="Genomic_DNA"/>
</dbReference>
<comment type="caution">
    <text evidence="1">The sequence shown here is derived from an EMBL/GenBank/DDBJ whole genome shotgun (WGS) entry which is preliminary data.</text>
</comment>
<proteinExistence type="predicted"/>
<organism evidence="1 2">
    <name type="scientific">Candidatus Portnoybacteria bacterium RIFCSPHIGHO2_12_FULL_38_9</name>
    <dbReference type="NCBI Taxonomy" id="1801997"/>
    <lineage>
        <taxon>Bacteria</taxon>
        <taxon>Candidatus Portnoyibacteriota</taxon>
    </lineage>
</organism>
<reference evidence="1 2" key="1">
    <citation type="journal article" date="2016" name="Nat. Commun.">
        <title>Thousands of microbial genomes shed light on interconnected biogeochemical processes in an aquifer system.</title>
        <authorList>
            <person name="Anantharaman K."/>
            <person name="Brown C.T."/>
            <person name="Hug L.A."/>
            <person name="Sharon I."/>
            <person name="Castelle C.J."/>
            <person name="Probst A.J."/>
            <person name="Thomas B.C."/>
            <person name="Singh A."/>
            <person name="Wilkins M.J."/>
            <person name="Karaoz U."/>
            <person name="Brodie E.L."/>
            <person name="Williams K.H."/>
            <person name="Hubbard S.S."/>
            <person name="Banfield J.F."/>
        </authorList>
    </citation>
    <scope>NUCLEOTIDE SEQUENCE [LARGE SCALE GENOMIC DNA]</scope>
</reference>
<protein>
    <submittedName>
        <fullName evidence="1">Uncharacterized protein</fullName>
    </submittedName>
</protein>
<gene>
    <name evidence="1" type="ORF">A3J64_01205</name>
</gene>
<dbReference type="AlphaFoldDB" id="A0A1G2FGA8"/>
<dbReference type="Proteomes" id="UP000177061">
    <property type="component" value="Unassembled WGS sequence"/>
</dbReference>
<accession>A0A1G2FGA8</accession>
<dbReference type="STRING" id="1801997.A3J64_01205"/>